<keyword evidence="2" id="KW-0812">Transmembrane</keyword>
<sequence>MRPLGRAAVPELRPVSINGLALNTTLYYAQSINISTAAIDIGLSSAVFGVLTLLVVVAVGFLIRKGLGHTPVKILLLSTLSLYGSTAVFMASLAGHVASVRRLTAHAQVGLFNSDAYTDADLDAFEGDVMRHAWMMTAALFINVLIGDSIVWWRVCAIWRNRVVYCIGPVLLVLLTGFGVKAICPEQQCLHPPQQPQMLLGHGFFTNQMAAPMSLALNVLATLLIGYKAWMHRRLLRRHFGRGRQHSHVLSALALLVESGTVYCLLLDTQLIILARLVAPAHFPTPAARESAVLDAVADYDYACLVPVIAIYPVSIIVIVALNWSPIEHTVSLLSGSEGTGTDLDGTMMSTVVLADNIQMTDLPTRSQSTSNEDGPEEAETKQGAVAVVT</sequence>
<feature type="region of interest" description="Disordered" evidence="1">
    <location>
        <begin position="363"/>
        <end position="390"/>
    </location>
</feature>
<evidence type="ECO:0000256" key="2">
    <source>
        <dbReference type="SAM" id="Phobius"/>
    </source>
</evidence>
<evidence type="ECO:0000256" key="1">
    <source>
        <dbReference type="SAM" id="MobiDB-lite"/>
    </source>
</evidence>
<proteinExistence type="predicted"/>
<accession>A0A5K1K3S2</accession>
<feature type="transmembrane region" description="Helical" evidence="2">
    <location>
        <begin position="74"/>
        <end position="94"/>
    </location>
</feature>
<organism evidence="3">
    <name type="scientific">Ganoderma boninense</name>
    <dbReference type="NCBI Taxonomy" id="34458"/>
    <lineage>
        <taxon>Eukaryota</taxon>
        <taxon>Fungi</taxon>
        <taxon>Dikarya</taxon>
        <taxon>Basidiomycota</taxon>
        <taxon>Agaricomycotina</taxon>
        <taxon>Agaricomycetes</taxon>
        <taxon>Polyporales</taxon>
        <taxon>Polyporaceae</taxon>
        <taxon>Ganoderma</taxon>
    </lineage>
</organism>
<gene>
    <name evidence="3" type="primary">I1S245</name>
</gene>
<name>A0A5K1K3S2_9APHY</name>
<dbReference type="EMBL" id="LR727711">
    <property type="protein sequence ID" value="VWO99531.1"/>
    <property type="molecule type" value="Genomic_DNA"/>
</dbReference>
<feature type="transmembrane region" description="Helical" evidence="2">
    <location>
        <begin position="163"/>
        <end position="183"/>
    </location>
</feature>
<feature type="transmembrane region" description="Helical" evidence="2">
    <location>
        <begin position="132"/>
        <end position="151"/>
    </location>
</feature>
<keyword evidence="2" id="KW-0472">Membrane</keyword>
<keyword evidence="2" id="KW-1133">Transmembrane helix</keyword>
<reference evidence="3" key="1">
    <citation type="submission" date="2019-10" db="EMBL/GenBank/DDBJ databases">
        <authorList>
            <person name="Nor Muhammad N."/>
        </authorList>
    </citation>
    <scope>NUCLEOTIDE SEQUENCE</scope>
</reference>
<dbReference type="AlphaFoldDB" id="A0A5K1K3S2"/>
<feature type="transmembrane region" description="Helical" evidence="2">
    <location>
        <begin position="41"/>
        <end position="62"/>
    </location>
</feature>
<feature type="compositionally biased region" description="Polar residues" evidence="1">
    <location>
        <begin position="363"/>
        <end position="373"/>
    </location>
</feature>
<protein>
    <submittedName>
        <fullName evidence="3">N/A</fullName>
    </submittedName>
</protein>
<feature type="transmembrane region" description="Helical" evidence="2">
    <location>
        <begin position="248"/>
        <end position="273"/>
    </location>
</feature>
<feature type="transmembrane region" description="Helical" evidence="2">
    <location>
        <begin position="300"/>
        <end position="324"/>
    </location>
</feature>
<evidence type="ECO:0000313" key="3">
    <source>
        <dbReference type="EMBL" id="VWO99531.1"/>
    </source>
</evidence>
<feature type="transmembrane region" description="Helical" evidence="2">
    <location>
        <begin position="203"/>
        <end position="227"/>
    </location>
</feature>